<dbReference type="PANTHER" id="PTHR24422">
    <property type="entry name" value="CHEMOTAXIS PROTEIN METHYLTRANSFERASE"/>
    <property type="match status" value="1"/>
</dbReference>
<dbReference type="EC" id="2.1.1.80" evidence="2"/>
<feature type="coiled-coil region" evidence="7">
    <location>
        <begin position="675"/>
        <end position="740"/>
    </location>
</feature>
<dbReference type="CDD" id="cd16434">
    <property type="entry name" value="CheB-CheR_fusion"/>
    <property type="match status" value="1"/>
</dbReference>
<comment type="caution">
    <text evidence="10">The sequence shown here is derived from an EMBL/GenBank/DDBJ whole genome shotgun (WGS) entry which is preliminary data.</text>
</comment>
<feature type="active site" evidence="6">
    <location>
        <position position="59"/>
    </location>
</feature>
<organism evidence="10 11">
    <name type="scientific">Roseateles aquae</name>
    <dbReference type="NCBI Taxonomy" id="3077235"/>
    <lineage>
        <taxon>Bacteria</taxon>
        <taxon>Pseudomonadati</taxon>
        <taxon>Pseudomonadota</taxon>
        <taxon>Betaproteobacteria</taxon>
        <taxon>Burkholderiales</taxon>
        <taxon>Sphaerotilaceae</taxon>
        <taxon>Roseateles</taxon>
    </lineage>
</organism>
<dbReference type="InterPro" id="IPR000780">
    <property type="entry name" value="CheR_MeTrfase"/>
</dbReference>
<dbReference type="InterPro" id="IPR050903">
    <property type="entry name" value="Bact_Chemotaxis_MeTrfase"/>
</dbReference>
<keyword evidence="11" id="KW-1185">Reference proteome</keyword>
<dbReference type="InterPro" id="IPR035965">
    <property type="entry name" value="PAS-like_dom_sf"/>
</dbReference>
<dbReference type="PANTHER" id="PTHR24422:SF27">
    <property type="entry name" value="PROTEIN-GLUTAMATE O-METHYLTRANSFERASE"/>
    <property type="match status" value="1"/>
</dbReference>
<dbReference type="SUPFAM" id="SSF47757">
    <property type="entry name" value="Chemotaxis receptor methyltransferase CheR, N-terminal domain"/>
    <property type="match status" value="1"/>
</dbReference>
<evidence type="ECO:0000313" key="11">
    <source>
        <dbReference type="Proteomes" id="UP001246372"/>
    </source>
</evidence>
<dbReference type="Gene3D" id="3.40.50.150">
    <property type="entry name" value="Vaccinia Virus protein VP39"/>
    <property type="match status" value="1"/>
</dbReference>
<keyword evidence="7" id="KW-0175">Coiled coil</keyword>
<gene>
    <name evidence="10" type="ORF">RQP53_17005</name>
</gene>
<evidence type="ECO:0000256" key="4">
    <source>
        <dbReference type="ARBA" id="ARBA00022679"/>
    </source>
</evidence>
<keyword evidence="6" id="KW-0145">Chemotaxis</keyword>
<dbReference type="InterPro" id="IPR035909">
    <property type="entry name" value="CheB_C"/>
</dbReference>
<keyword evidence="4" id="KW-0808">Transferase</keyword>
<comment type="catalytic activity">
    <reaction evidence="1">
        <text>L-glutamyl-[protein] + S-adenosyl-L-methionine = [protein]-L-glutamate 5-O-methyl ester + S-adenosyl-L-homocysteine</text>
        <dbReference type="Rhea" id="RHEA:24452"/>
        <dbReference type="Rhea" id="RHEA-COMP:10208"/>
        <dbReference type="Rhea" id="RHEA-COMP:10311"/>
        <dbReference type="ChEBI" id="CHEBI:29973"/>
        <dbReference type="ChEBI" id="CHEBI:57856"/>
        <dbReference type="ChEBI" id="CHEBI:59789"/>
        <dbReference type="ChEBI" id="CHEBI:82795"/>
        <dbReference type="EC" id="2.1.1.80"/>
    </reaction>
</comment>
<dbReference type="Gene3D" id="3.40.50.180">
    <property type="entry name" value="Methylesterase CheB, C-terminal domain"/>
    <property type="match status" value="1"/>
</dbReference>
<dbReference type="InterPro" id="IPR022641">
    <property type="entry name" value="CheR_N"/>
</dbReference>
<protein>
    <recommendedName>
        <fullName evidence="2">protein-glutamate O-methyltransferase</fullName>
        <ecNumber evidence="2">2.1.1.80</ecNumber>
    </recommendedName>
</protein>
<keyword evidence="6" id="KW-0378">Hydrolase</keyword>
<dbReference type="SMART" id="SM00138">
    <property type="entry name" value="MeTrc"/>
    <property type="match status" value="1"/>
</dbReference>
<dbReference type="PROSITE" id="PS50123">
    <property type="entry name" value="CHER"/>
    <property type="match status" value="1"/>
</dbReference>
<dbReference type="Pfam" id="PF03705">
    <property type="entry name" value="CheR_N"/>
    <property type="match status" value="1"/>
</dbReference>
<feature type="active site" evidence="6">
    <location>
        <position position="32"/>
    </location>
</feature>
<dbReference type="PROSITE" id="PS51257">
    <property type="entry name" value="PROKAR_LIPOPROTEIN"/>
    <property type="match status" value="1"/>
</dbReference>
<evidence type="ECO:0000256" key="7">
    <source>
        <dbReference type="SAM" id="Coils"/>
    </source>
</evidence>
<reference evidence="10" key="1">
    <citation type="submission" date="2023-09" db="EMBL/GenBank/DDBJ databases">
        <title>Paucibacter sp. APW11 Genome sequencing and assembly.</title>
        <authorList>
            <person name="Kim I."/>
        </authorList>
    </citation>
    <scope>NUCLEOTIDE SEQUENCE</scope>
    <source>
        <strain evidence="10">APW11</strain>
    </source>
</reference>
<keyword evidence="5" id="KW-0949">S-adenosyl-L-methionine</keyword>
<dbReference type="InterPro" id="IPR022642">
    <property type="entry name" value="CheR_C"/>
</dbReference>
<dbReference type="RefSeq" id="WP_315651865.1">
    <property type="nucleotide sequence ID" value="NZ_JAVXZY010000007.1"/>
</dbReference>
<evidence type="ECO:0000256" key="5">
    <source>
        <dbReference type="ARBA" id="ARBA00022691"/>
    </source>
</evidence>
<dbReference type="EMBL" id="JAVXZY010000007">
    <property type="protein sequence ID" value="MDT9000979.1"/>
    <property type="molecule type" value="Genomic_DNA"/>
</dbReference>
<sequence length="867" mass="94616">MSKAHTAAPPERSAPKRPAAQGVASVVGIGCSAGGLAALEALLAAVPPGCGLCWVVVQHLSPEQPSALAELLQRVTPMPVQQAQDGSVVAADQVLVIPPGHSMRLSDGRLRLRSSAAPAGPPLPVDRFFVSLAEQLGADAVAIVLSGMGQDGLLGMRALHEVGALCLAQEPASAGADSMPRAIINAGLADVIALPAQMPARILAHLHDASAMASQDLPDSHAAETAPAPALALGTRSDLEDITALLFERTGQDFSLYKSNTLYRRIERRLAVHQLATLADYAKHLRDNPQELDLLFRELLIGVTSFFRDPAVWEQLAEQALPALLARQPAGKRLRAWVPACSSGEEAYTLAMLFREVQARQPAGRRFSLQIYATDLDADAIARARKGWYPDTIAADLTPERLAAHFVAEDGGWRISSEIRDMVVFAPQNLISDPPFIKLDILSCRNLLIYLGAQLQRRLLPLFHYALNPGGLLLLGSAETVGAFGDDFSVIDAKSRLYQRSERIASPGGLNFLIRPISEPNTPGDEWPALAADSLEVQTDRLIQQRFAPAAVLVTPDGDIVYISGRTGKYLEPAAGKVNINLHAMAREGLREALVGVLRKAAEQTEPIKLDAVQIDDEAGRLTLNVTVQGLHSPEVLRGRVLVVFHELPAPSARRRPRTLPDSHSALEQELLLTREALRAAHEETQRSLARLKASNEELQATNEELQSTNEELTTSKEELQSLNEELQTVNAELQSKVDDLSWVKNDMTNLLNSTEIATIFLDMEMQLRRFTSDVKRLFKLIPGDIGRPLSDIVSELDYPRLIADAVEVLRSLVYKETEARTADGRCYRVRIMPYRTLDNVIDGIVITFIEITEIKLMQAELKLLKS</sequence>
<evidence type="ECO:0000313" key="10">
    <source>
        <dbReference type="EMBL" id="MDT9000979.1"/>
    </source>
</evidence>
<dbReference type="Gene3D" id="1.10.155.10">
    <property type="entry name" value="Chemotaxis receptor methyltransferase CheR, N-terminal domain"/>
    <property type="match status" value="1"/>
</dbReference>
<evidence type="ECO:0000256" key="2">
    <source>
        <dbReference type="ARBA" id="ARBA00012534"/>
    </source>
</evidence>
<dbReference type="Pfam" id="PF01739">
    <property type="entry name" value="CheR"/>
    <property type="match status" value="1"/>
</dbReference>
<feature type="domain" description="CheB-type methylesterase" evidence="8">
    <location>
        <begin position="18"/>
        <end position="209"/>
    </location>
</feature>
<dbReference type="Gene3D" id="3.30.450.20">
    <property type="entry name" value="PAS domain"/>
    <property type="match status" value="1"/>
</dbReference>
<dbReference type="PROSITE" id="PS50122">
    <property type="entry name" value="CHEB"/>
    <property type="match status" value="1"/>
</dbReference>
<proteinExistence type="predicted"/>
<dbReference type="SUPFAM" id="SSF53335">
    <property type="entry name" value="S-adenosyl-L-methionine-dependent methyltransferases"/>
    <property type="match status" value="1"/>
</dbReference>
<name>A0ABU3PEI1_9BURK</name>
<feature type="active site" evidence="6">
    <location>
        <position position="151"/>
    </location>
</feature>
<evidence type="ECO:0000259" key="8">
    <source>
        <dbReference type="PROSITE" id="PS50122"/>
    </source>
</evidence>
<evidence type="ECO:0000256" key="1">
    <source>
        <dbReference type="ARBA" id="ARBA00001541"/>
    </source>
</evidence>
<dbReference type="InterPro" id="IPR036804">
    <property type="entry name" value="CheR_N_sf"/>
</dbReference>
<dbReference type="SUPFAM" id="SSF52738">
    <property type="entry name" value="Methylesterase CheB, C-terminal domain"/>
    <property type="match status" value="1"/>
</dbReference>
<dbReference type="Pfam" id="PF01339">
    <property type="entry name" value="CheB_methylest"/>
    <property type="match status" value="1"/>
</dbReference>
<evidence type="ECO:0000259" key="9">
    <source>
        <dbReference type="PROSITE" id="PS50123"/>
    </source>
</evidence>
<dbReference type="Pfam" id="PF13596">
    <property type="entry name" value="PAS_10"/>
    <property type="match status" value="1"/>
</dbReference>
<dbReference type="InterPro" id="IPR000673">
    <property type="entry name" value="Sig_transdc_resp-reg_Me-estase"/>
</dbReference>
<feature type="domain" description="CheR-type methyltransferase" evidence="9">
    <location>
        <begin position="235"/>
        <end position="501"/>
    </location>
</feature>
<dbReference type="PRINTS" id="PR00996">
    <property type="entry name" value="CHERMTFRASE"/>
</dbReference>
<evidence type="ECO:0000256" key="3">
    <source>
        <dbReference type="ARBA" id="ARBA00022603"/>
    </source>
</evidence>
<keyword evidence="3" id="KW-0489">Methyltransferase</keyword>
<evidence type="ECO:0000256" key="6">
    <source>
        <dbReference type="PROSITE-ProRule" id="PRU00050"/>
    </source>
</evidence>
<dbReference type="SUPFAM" id="SSF55785">
    <property type="entry name" value="PYP-like sensor domain (PAS domain)"/>
    <property type="match status" value="1"/>
</dbReference>
<dbReference type="InterPro" id="IPR029063">
    <property type="entry name" value="SAM-dependent_MTases_sf"/>
</dbReference>
<dbReference type="Proteomes" id="UP001246372">
    <property type="component" value="Unassembled WGS sequence"/>
</dbReference>
<accession>A0ABU3PEI1</accession>